<dbReference type="SUPFAM" id="SSF53649">
    <property type="entry name" value="Alkaline phosphatase-like"/>
    <property type="match status" value="1"/>
</dbReference>
<evidence type="ECO:0000313" key="3">
    <source>
        <dbReference type="EMBL" id="STX50352.1"/>
    </source>
</evidence>
<accession>A0A378JQF0</accession>
<dbReference type="InterPro" id="IPR017850">
    <property type="entry name" value="Alkaline_phosphatase_core_sf"/>
</dbReference>
<organism evidence="3 4">
    <name type="scientific">Legionella busanensis</name>
    <dbReference type="NCBI Taxonomy" id="190655"/>
    <lineage>
        <taxon>Bacteria</taxon>
        <taxon>Pseudomonadati</taxon>
        <taxon>Pseudomonadota</taxon>
        <taxon>Gammaproteobacteria</taxon>
        <taxon>Legionellales</taxon>
        <taxon>Legionellaceae</taxon>
        <taxon>Legionella</taxon>
    </lineage>
</organism>
<keyword evidence="1" id="KW-0812">Transmembrane</keyword>
<gene>
    <name evidence="3" type="ORF">NCTC13316_00428</name>
</gene>
<keyword evidence="1" id="KW-1133">Transmembrane helix</keyword>
<dbReference type="RefSeq" id="WP_115330077.1">
    <property type="nucleotide sequence ID" value="NZ_CAAAHP010000009.1"/>
</dbReference>
<protein>
    <submittedName>
        <fullName evidence="3">Putative Sulfatase</fullName>
    </submittedName>
</protein>
<dbReference type="Proteomes" id="UP000254794">
    <property type="component" value="Unassembled WGS sequence"/>
</dbReference>
<feature type="domain" description="Sulfatase N-terminal" evidence="2">
    <location>
        <begin position="183"/>
        <end position="442"/>
    </location>
</feature>
<feature type="transmembrane region" description="Helical" evidence="1">
    <location>
        <begin position="121"/>
        <end position="145"/>
    </location>
</feature>
<evidence type="ECO:0000259" key="2">
    <source>
        <dbReference type="Pfam" id="PF00884"/>
    </source>
</evidence>
<dbReference type="EMBL" id="UGOD01000001">
    <property type="protein sequence ID" value="STX50352.1"/>
    <property type="molecule type" value="Genomic_DNA"/>
</dbReference>
<feature type="transmembrane region" description="Helical" evidence="1">
    <location>
        <begin position="88"/>
        <end position="109"/>
    </location>
</feature>
<name>A0A378JQF0_9GAMM</name>
<keyword evidence="1" id="KW-0472">Membrane</keyword>
<dbReference type="Gene3D" id="3.40.720.10">
    <property type="entry name" value="Alkaline Phosphatase, subunit A"/>
    <property type="match status" value="1"/>
</dbReference>
<feature type="transmembrane region" description="Helical" evidence="1">
    <location>
        <begin position="12"/>
        <end position="30"/>
    </location>
</feature>
<keyword evidence="4" id="KW-1185">Reference proteome</keyword>
<dbReference type="InterPro" id="IPR052701">
    <property type="entry name" value="GAG_Ulvan_Degrading_Sulfatases"/>
</dbReference>
<evidence type="ECO:0000313" key="4">
    <source>
        <dbReference type="Proteomes" id="UP000254794"/>
    </source>
</evidence>
<dbReference type="PANTHER" id="PTHR43751:SF3">
    <property type="entry name" value="SULFATASE N-TERMINAL DOMAIN-CONTAINING PROTEIN"/>
    <property type="match status" value="1"/>
</dbReference>
<dbReference type="InterPro" id="IPR000917">
    <property type="entry name" value="Sulfatase_N"/>
</dbReference>
<feature type="transmembrane region" description="Helical" evidence="1">
    <location>
        <begin position="50"/>
        <end position="76"/>
    </location>
</feature>
<sequence>MTKPFQFKKHLNDFFIYNLVFIFLQFLFIFKKSSSFIQAVIYPLTVYIELLAVLFIQLLLYVFLSLLQTSLLWGVARSSSNKKIIENWEIIIYTLTLTALITLNCYFFPLSKFSRIFLPEFPASFLNILMVGSLIVLTILSFIALIQFLYKYPWWGALLAIIIFLFGFSQISPKQTNLTNKRPNLIIIGIDSLNPNQISKQSTPNLYKFLHESVYFSETISPLGRTYAAWTTILTGLYPLHHHARENLYPIDSIKYMASFAWNLRQAGYQTLFATDDRRFNNLGKEFGFDKIIGPRIGVNETLIGSFYDLPLSNLLINFRLTKWLFPYNYANRAGHFAYYPRTFSLELEQTLVTQNNTKPMFLAVHFTLPHWPYAWAISSPKLVQDEFEVNNREILYKAAVNQVDQQVGRLLKFLQQNGALTNSFIILLSDHGEVLYNQGSRETDPRLYQGKSDSQFIDYIEKKTDTKLQRSSGHGTDLLSPGQHHCILGFKIVEHNKLITIPTIIPIQVALIDIAPTIANFFNLNLKEKPDGISLLNTILGKALPPPHRAIMLESGMLPNLAPAPDKVIKYVRELYQVNPITTYLEIRKDKFVKINAMKQFGIIKDNWLFALYPNDNYYIPVILQLKTGYWTDDLNSDFAKKSPALEMLKELRQFYQKDLGNYPYVQQH</sequence>
<reference evidence="3 4" key="1">
    <citation type="submission" date="2018-06" db="EMBL/GenBank/DDBJ databases">
        <authorList>
            <consortium name="Pathogen Informatics"/>
            <person name="Doyle S."/>
        </authorList>
    </citation>
    <scope>NUCLEOTIDE SEQUENCE [LARGE SCALE GENOMIC DNA]</scope>
    <source>
        <strain evidence="3 4">NCTC13316</strain>
    </source>
</reference>
<dbReference type="AlphaFoldDB" id="A0A378JQF0"/>
<dbReference type="Pfam" id="PF00884">
    <property type="entry name" value="Sulfatase"/>
    <property type="match status" value="1"/>
</dbReference>
<dbReference type="OrthoDB" id="9803751at2"/>
<proteinExistence type="predicted"/>
<dbReference type="PANTHER" id="PTHR43751">
    <property type="entry name" value="SULFATASE"/>
    <property type="match status" value="1"/>
</dbReference>
<feature type="transmembrane region" description="Helical" evidence="1">
    <location>
        <begin position="152"/>
        <end position="171"/>
    </location>
</feature>
<evidence type="ECO:0000256" key="1">
    <source>
        <dbReference type="SAM" id="Phobius"/>
    </source>
</evidence>